<feature type="modified residue" description="4-aspartylphosphate" evidence="8">
    <location>
        <position position="64"/>
    </location>
</feature>
<dbReference type="PANTHER" id="PTHR42713">
    <property type="entry name" value="HISTIDINE KINASE-RELATED"/>
    <property type="match status" value="1"/>
</dbReference>
<dbReference type="Proteomes" id="UP001519887">
    <property type="component" value="Unassembled WGS sequence"/>
</dbReference>
<dbReference type="InterPro" id="IPR009057">
    <property type="entry name" value="Homeodomain-like_sf"/>
</dbReference>
<gene>
    <name evidence="11" type="ORF">K0U00_00685</name>
</gene>
<dbReference type="SMART" id="SM00448">
    <property type="entry name" value="REC"/>
    <property type="match status" value="1"/>
</dbReference>
<name>A0ABS7BV76_9BACL</name>
<proteinExistence type="predicted"/>
<keyword evidence="2" id="KW-0963">Cytoplasm</keyword>
<dbReference type="Gene3D" id="3.40.50.2300">
    <property type="match status" value="1"/>
</dbReference>
<keyword evidence="4" id="KW-0902">Two-component regulatory system</keyword>
<dbReference type="PROSITE" id="PS50110">
    <property type="entry name" value="RESPONSE_REGULATORY"/>
    <property type="match status" value="1"/>
</dbReference>
<evidence type="ECO:0000256" key="6">
    <source>
        <dbReference type="ARBA" id="ARBA00023125"/>
    </source>
</evidence>
<dbReference type="Pfam" id="PF00072">
    <property type="entry name" value="Response_reg"/>
    <property type="match status" value="1"/>
</dbReference>
<evidence type="ECO:0000259" key="10">
    <source>
        <dbReference type="PROSITE" id="PS50110"/>
    </source>
</evidence>
<evidence type="ECO:0000256" key="3">
    <source>
        <dbReference type="ARBA" id="ARBA00022553"/>
    </source>
</evidence>
<evidence type="ECO:0000256" key="1">
    <source>
        <dbReference type="ARBA" id="ARBA00004496"/>
    </source>
</evidence>
<feature type="domain" description="HTH araC/xylS-type" evidence="9">
    <location>
        <begin position="300"/>
        <end position="398"/>
    </location>
</feature>
<comment type="subcellular location">
    <subcellularLocation>
        <location evidence="1">Cytoplasm</location>
    </subcellularLocation>
</comment>
<comment type="caution">
    <text evidence="11">The sequence shown here is derived from an EMBL/GenBank/DDBJ whole genome shotgun (WGS) entry which is preliminary data.</text>
</comment>
<dbReference type="SMART" id="SM00342">
    <property type="entry name" value="HTH_ARAC"/>
    <property type="match status" value="1"/>
</dbReference>
<dbReference type="InterPro" id="IPR051552">
    <property type="entry name" value="HptR"/>
</dbReference>
<protein>
    <submittedName>
        <fullName evidence="11">Response regulator</fullName>
    </submittedName>
</protein>
<organism evidence="11 12">
    <name type="scientific">Paenibacillus sepulcri</name>
    <dbReference type="NCBI Taxonomy" id="359917"/>
    <lineage>
        <taxon>Bacteria</taxon>
        <taxon>Bacillati</taxon>
        <taxon>Bacillota</taxon>
        <taxon>Bacilli</taxon>
        <taxon>Bacillales</taxon>
        <taxon>Paenibacillaceae</taxon>
        <taxon>Paenibacillus</taxon>
    </lineage>
</organism>
<reference evidence="11 12" key="1">
    <citation type="submission" date="2021-07" db="EMBL/GenBank/DDBJ databases">
        <title>Paenibacillus radiodurans sp. nov., isolated from the southeastern edge of Tengger Desert.</title>
        <authorList>
            <person name="Zhang G."/>
        </authorList>
    </citation>
    <scope>NUCLEOTIDE SEQUENCE [LARGE SCALE GENOMIC DNA]</scope>
    <source>
        <strain evidence="11 12">CCM 7311</strain>
    </source>
</reference>
<keyword evidence="3 8" id="KW-0597">Phosphoprotein</keyword>
<dbReference type="EMBL" id="JAHZIK010000005">
    <property type="protein sequence ID" value="MBW7452556.1"/>
    <property type="molecule type" value="Genomic_DNA"/>
</dbReference>
<dbReference type="SUPFAM" id="SSF46689">
    <property type="entry name" value="Homeodomain-like"/>
    <property type="match status" value="2"/>
</dbReference>
<evidence type="ECO:0000256" key="8">
    <source>
        <dbReference type="PROSITE-ProRule" id="PRU00169"/>
    </source>
</evidence>
<evidence type="ECO:0000313" key="11">
    <source>
        <dbReference type="EMBL" id="MBW7452556.1"/>
    </source>
</evidence>
<sequence length="400" mass="46277">MANNERAQSSLKVLIVDDEQLVRKGLRMTIDWEKHRMTVVDDAPNGSLGWQKFLKYRPQLVITDIVMPEMDGIELAQKIKEEAPETAILFLSCHRDFAYARHGIQIGVSDYIVKTDMDDEHIDNSLNRVRIEIEKMTAKQQTSLSVVKNQQDQSAEALGTWLHHRGHAAKEHLMQHLRLQWNWMLSGAYIFHLYIPKEKETVNRSYQKQWKDLSMAHQDQLKTLEIDAYSDLIVCDQQLLGIVQSKLVEMKFQDNTIEWRQAGPVTSVEDWFAAISKLYRLWGVESHNELLSTAHKEDIIEAIDYIDQHLDSDLRAADVATYIGVSRSYFSTIFKEATGCSIISFISERKLEKAKELLTATTIRTEEVAEKIGINDVKYFSKWFKKRAELTPGQYRTLTK</sequence>
<evidence type="ECO:0000256" key="4">
    <source>
        <dbReference type="ARBA" id="ARBA00023012"/>
    </source>
</evidence>
<keyword evidence="12" id="KW-1185">Reference proteome</keyword>
<dbReference type="InterPro" id="IPR018060">
    <property type="entry name" value="HTH_AraC"/>
</dbReference>
<evidence type="ECO:0000256" key="5">
    <source>
        <dbReference type="ARBA" id="ARBA00023015"/>
    </source>
</evidence>
<dbReference type="InterPro" id="IPR001789">
    <property type="entry name" value="Sig_transdc_resp-reg_receiver"/>
</dbReference>
<dbReference type="CDD" id="cd17536">
    <property type="entry name" value="REC_YesN-like"/>
    <property type="match status" value="1"/>
</dbReference>
<evidence type="ECO:0000256" key="2">
    <source>
        <dbReference type="ARBA" id="ARBA00022490"/>
    </source>
</evidence>
<dbReference type="Pfam" id="PF12833">
    <property type="entry name" value="HTH_18"/>
    <property type="match status" value="1"/>
</dbReference>
<keyword evidence="7" id="KW-0804">Transcription</keyword>
<feature type="domain" description="Response regulatory" evidence="10">
    <location>
        <begin position="12"/>
        <end position="129"/>
    </location>
</feature>
<accession>A0ABS7BV76</accession>
<dbReference type="RefSeq" id="WP_210037893.1">
    <property type="nucleotide sequence ID" value="NZ_JBHLVU010000022.1"/>
</dbReference>
<dbReference type="PROSITE" id="PS01124">
    <property type="entry name" value="HTH_ARAC_FAMILY_2"/>
    <property type="match status" value="1"/>
</dbReference>
<evidence type="ECO:0000259" key="9">
    <source>
        <dbReference type="PROSITE" id="PS01124"/>
    </source>
</evidence>
<keyword evidence="6" id="KW-0238">DNA-binding</keyword>
<keyword evidence="5" id="KW-0805">Transcription regulation</keyword>
<dbReference type="SUPFAM" id="SSF52172">
    <property type="entry name" value="CheY-like"/>
    <property type="match status" value="1"/>
</dbReference>
<evidence type="ECO:0000256" key="7">
    <source>
        <dbReference type="ARBA" id="ARBA00023163"/>
    </source>
</evidence>
<dbReference type="InterPro" id="IPR011006">
    <property type="entry name" value="CheY-like_superfamily"/>
</dbReference>
<dbReference type="Gene3D" id="1.10.10.60">
    <property type="entry name" value="Homeodomain-like"/>
    <property type="match status" value="2"/>
</dbReference>
<dbReference type="PANTHER" id="PTHR42713:SF3">
    <property type="entry name" value="TRANSCRIPTIONAL REGULATORY PROTEIN HPTR"/>
    <property type="match status" value="1"/>
</dbReference>
<evidence type="ECO:0000313" key="12">
    <source>
        <dbReference type="Proteomes" id="UP001519887"/>
    </source>
</evidence>